<evidence type="ECO:0000256" key="2">
    <source>
        <dbReference type="ARBA" id="ARBA00023115"/>
    </source>
</evidence>
<sequence>MLCTFSFKTTCELKTAIYWTILFERKLTEWLNSLPGGYFNPKQEIRPVPTENESDEVFYGVFAKEPISKGELLNQVPWDYILNDEEDDPSLAEQDESDGSLRCGTARNLAYEMRNVEQSKFGPYIRYLLNQPKGVLPSAWSKKGKDMLQEMLGGAAQKIPPLEATTWLDDDWIQSCHADPSDDIGAHAAMQVVSRADDDLLIPVYDMYNHRNGKWYNTHMKLNRGVNHVVTARRDIEPGEQIHNSYNMCDECGGRRNSYGTPEIFRDYGFVEDFPQRWDLDDFDVMIDLSKDEETSDTLVAFQNKPKDGKDTEAAKRMLRKELKRLYKVRHLLWENEWNNGEPTIPMNEWESLWEYHQAVVDAISYALNALANDETEKVPMNTIDATCSVESCAGDYFDVLDDEPDEIKYNKQTCHNREIMYFPGYYALENLKTHYQVLNFAFRETDGDLCLDLEDTLQICSCYRPHYHEYSAHFAARFVNDVRRIIFIGGGDSMLLHESLKYPNLEKVVGLELDQTVTRKTFKYFRTQPHFDDERVEWWFGDATKSLLLLPKDYWASFDLVLVDLSETVMAFSVTEDLDVFDALALLLKPDGVMVKNELYMDEMSETFDHTLQIFLANNPKICSQTMAFGSNGVDFFHQPVMNQDVETLLLPSVEDLKDRFEYFHDYRRNNAKDDGKCDVGKKEKKEKEQGRSAGILHVVDAENVTVALDSSSLEKLILAAAKEEGFTPVSVPLERPKGTETGVVIVVFQEGYVLARTWGEHKYCALDIGMWGAFVKESSFQKNLVNSLQAKTVSAFRVIVGGMYGSSTWRDDIDTIGPQIVQRPSCDFPEKPEIAFSDTVAIRMLVDETTNLAASKDMVAAVICGVKGQDECVGVDVLEKNARVSKVVTIWTCPNLPLDDEDPDRLVKMFECEKATVSFLKEALGGSETFDYVVLDGSTPLFMGQVMNSILSVPKHRDSILHEFNIFVTWSSKPKTEKWQRNFLERYRKDILYDPITRAELKVEKGDETLEFGLVSSGDLAIFHNLHTLEKKLNKRLDRAGSPSKVEVVKIQGGLHQFNHDYNPREFPHSDYDQAPGDKQYAEQQPLGREAIIQFELNSAKTDAVMPDLGGIKTILEETLLTSKYEVKRSETYTGIGEGALMVSEFKEGSVVLVWDGRHHVDLNLFLFDDRKELADDIASKFSHLSQETLQVGLRDDFPRGLGRVVNFHEDLVYQGLETFTERRPYVED</sequence>
<keyword evidence="6" id="KW-1185">Reference proteome</keyword>
<comment type="caution">
    <text evidence="4">The sequence shown here is derived from an EMBL/GenBank/DDBJ whole genome shotgun (WGS) entry which is preliminary data.</text>
</comment>
<dbReference type="Pfam" id="PF00856">
    <property type="entry name" value="SET"/>
    <property type="match status" value="1"/>
</dbReference>
<dbReference type="InterPro" id="IPR001214">
    <property type="entry name" value="SET_dom"/>
</dbReference>
<feature type="domain" description="SET" evidence="3">
    <location>
        <begin position="41"/>
        <end position="247"/>
    </location>
</feature>
<dbReference type="GO" id="GO:0010487">
    <property type="term" value="F:thermospermine synthase activity"/>
    <property type="evidence" value="ECO:0007669"/>
    <property type="project" value="TreeGrafter"/>
</dbReference>
<dbReference type="OrthoDB" id="39740at2759"/>
<reference evidence="4" key="1">
    <citation type="journal article" date="2021" name="Sci. Rep.">
        <title>Diploid genomic architecture of Nitzschia inconspicua, an elite biomass production diatom.</title>
        <authorList>
            <person name="Oliver A."/>
            <person name="Podell S."/>
            <person name="Pinowska A."/>
            <person name="Traller J.C."/>
            <person name="Smith S.R."/>
            <person name="McClure R."/>
            <person name="Beliaev A."/>
            <person name="Bohutskyi P."/>
            <person name="Hill E.A."/>
            <person name="Rabines A."/>
            <person name="Zheng H."/>
            <person name="Allen L.Z."/>
            <person name="Kuo A."/>
            <person name="Grigoriev I.V."/>
            <person name="Allen A.E."/>
            <person name="Hazlebeck D."/>
            <person name="Allen E.E."/>
        </authorList>
    </citation>
    <scope>NUCLEOTIDE SEQUENCE</scope>
    <source>
        <strain evidence="4">Hildebrandi</strain>
    </source>
</reference>
<reference evidence="4" key="2">
    <citation type="submission" date="2021-04" db="EMBL/GenBank/DDBJ databases">
        <authorList>
            <person name="Podell S."/>
        </authorList>
    </citation>
    <scope>NUCLEOTIDE SEQUENCE</scope>
    <source>
        <strain evidence="4">Hildebrandi</strain>
    </source>
</reference>
<dbReference type="GO" id="GO:0004014">
    <property type="term" value="F:adenosylmethionine decarboxylase activity"/>
    <property type="evidence" value="ECO:0007669"/>
    <property type="project" value="InterPro"/>
</dbReference>
<evidence type="ECO:0000259" key="3">
    <source>
        <dbReference type="PROSITE" id="PS50280"/>
    </source>
</evidence>
<dbReference type="Pfam" id="PF01564">
    <property type="entry name" value="Spermine_synth"/>
    <property type="match status" value="1"/>
</dbReference>
<dbReference type="PROSITE" id="PS50280">
    <property type="entry name" value="SET"/>
    <property type="match status" value="1"/>
</dbReference>
<proteinExistence type="predicted"/>
<dbReference type="EMBL" id="JAGRRH010000011">
    <property type="protein sequence ID" value="KAG7362417.1"/>
    <property type="molecule type" value="Genomic_DNA"/>
</dbReference>
<dbReference type="AlphaFoldDB" id="A0A9K3KAD8"/>
<evidence type="ECO:0000256" key="1">
    <source>
        <dbReference type="ARBA" id="ARBA00001928"/>
    </source>
</evidence>
<dbReference type="Pfam" id="PF02675">
    <property type="entry name" value="AdoMet_dc"/>
    <property type="match status" value="1"/>
</dbReference>
<dbReference type="Proteomes" id="UP000693970">
    <property type="component" value="Unassembled WGS sequence"/>
</dbReference>
<dbReference type="PANTHER" id="PTHR43317">
    <property type="entry name" value="THERMOSPERMINE SYNTHASE ACAULIS5"/>
    <property type="match status" value="1"/>
</dbReference>
<protein>
    <submittedName>
        <fullName evidence="4">Spermine synthase</fullName>
    </submittedName>
    <submittedName>
        <fullName evidence="5">Spermine/spermidine synthase domain containing protein</fullName>
    </submittedName>
</protein>
<dbReference type="GO" id="GO:0008295">
    <property type="term" value="P:spermidine biosynthetic process"/>
    <property type="evidence" value="ECO:0007669"/>
    <property type="project" value="InterPro"/>
</dbReference>
<keyword evidence="2" id="KW-0620">Polyamine biosynthesis</keyword>
<organism evidence="4 6">
    <name type="scientific">Nitzschia inconspicua</name>
    <dbReference type="NCBI Taxonomy" id="303405"/>
    <lineage>
        <taxon>Eukaryota</taxon>
        <taxon>Sar</taxon>
        <taxon>Stramenopiles</taxon>
        <taxon>Ochrophyta</taxon>
        <taxon>Bacillariophyta</taxon>
        <taxon>Bacillariophyceae</taxon>
        <taxon>Bacillariophycidae</taxon>
        <taxon>Bacillariales</taxon>
        <taxon>Bacillariaceae</taxon>
        <taxon>Nitzschia</taxon>
    </lineage>
</organism>
<comment type="cofactor">
    <cofactor evidence="1">
        <name>pyruvate</name>
        <dbReference type="ChEBI" id="CHEBI:15361"/>
    </cofactor>
</comment>
<evidence type="ECO:0000313" key="4">
    <source>
        <dbReference type="EMBL" id="KAG7339654.1"/>
    </source>
</evidence>
<accession>A0A9K3KAD8</accession>
<evidence type="ECO:0000313" key="5">
    <source>
        <dbReference type="EMBL" id="KAG7362417.1"/>
    </source>
</evidence>
<dbReference type="PANTHER" id="PTHR43317:SF1">
    <property type="entry name" value="THERMOSPERMINE SYNTHASE ACAULIS5"/>
    <property type="match status" value="1"/>
</dbReference>
<dbReference type="CDD" id="cd10527">
    <property type="entry name" value="SET_LSMT"/>
    <property type="match status" value="1"/>
</dbReference>
<dbReference type="InterPro" id="IPR003826">
    <property type="entry name" value="AdoMetDC_fam_prok"/>
</dbReference>
<evidence type="ECO:0000313" key="6">
    <source>
        <dbReference type="Proteomes" id="UP000693970"/>
    </source>
</evidence>
<name>A0A9K3KAD8_9STRA</name>
<dbReference type="EMBL" id="JAGRRH010000031">
    <property type="protein sequence ID" value="KAG7339654.1"/>
    <property type="molecule type" value="Genomic_DNA"/>
</dbReference>
<gene>
    <name evidence="4" type="ORF">IV203_024693</name>
    <name evidence="5" type="ORF">IV203_025301</name>
</gene>